<protein>
    <submittedName>
        <fullName evidence="1">Uncharacterized protein</fullName>
    </submittedName>
</protein>
<dbReference type="EMBL" id="GBXM01088081">
    <property type="protein sequence ID" value="JAH20496.1"/>
    <property type="molecule type" value="Transcribed_RNA"/>
</dbReference>
<proteinExistence type="predicted"/>
<reference evidence="1" key="2">
    <citation type="journal article" date="2015" name="Fish Shellfish Immunol.">
        <title>Early steps in the European eel (Anguilla anguilla)-Vibrio vulnificus interaction in the gills: Role of the RtxA13 toxin.</title>
        <authorList>
            <person name="Callol A."/>
            <person name="Pajuelo D."/>
            <person name="Ebbesson L."/>
            <person name="Teles M."/>
            <person name="MacKenzie S."/>
            <person name="Amaro C."/>
        </authorList>
    </citation>
    <scope>NUCLEOTIDE SEQUENCE</scope>
</reference>
<sequence>MIKNRLVCRPPIMHCCITMDESENQRAAG</sequence>
<name>A0A0E9QU50_ANGAN</name>
<reference evidence="1" key="1">
    <citation type="submission" date="2014-11" db="EMBL/GenBank/DDBJ databases">
        <authorList>
            <person name="Amaro Gonzalez C."/>
        </authorList>
    </citation>
    <scope>NUCLEOTIDE SEQUENCE</scope>
</reference>
<dbReference type="AlphaFoldDB" id="A0A0E9QU50"/>
<accession>A0A0E9QU50</accession>
<evidence type="ECO:0000313" key="1">
    <source>
        <dbReference type="EMBL" id="JAH20496.1"/>
    </source>
</evidence>
<organism evidence="1">
    <name type="scientific">Anguilla anguilla</name>
    <name type="common">European freshwater eel</name>
    <name type="synonym">Muraena anguilla</name>
    <dbReference type="NCBI Taxonomy" id="7936"/>
    <lineage>
        <taxon>Eukaryota</taxon>
        <taxon>Metazoa</taxon>
        <taxon>Chordata</taxon>
        <taxon>Craniata</taxon>
        <taxon>Vertebrata</taxon>
        <taxon>Euteleostomi</taxon>
        <taxon>Actinopterygii</taxon>
        <taxon>Neopterygii</taxon>
        <taxon>Teleostei</taxon>
        <taxon>Anguilliformes</taxon>
        <taxon>Anguillidae</taxon>
        <taxon>Anguilla</taxon>
    </lineage>
</organism>